<keyword evidence="2" id="KW-1185">Reference proteome</keyword>
<evidence type="ECO:0000313" key="1">
    <source>
        <dbReference type="EMBL" id="KAA0874179.1"/>
    </source>
</evidence>
<comment type="caution">
    <text evidence="1">The sequence shown here is derived from an EMBL/GenBank/DDBJ whole genome shotgun (WGS) entry which is preliminary data.</text>
</comment>
<evidence type="ECO:0000313" key="2">
    <source>
        <dbReference type="Proteomes" id="UP000325302"/>
    </source>
</evidence>
<dbReference type="Pfam" id="PF08907">
    <property type="entry name" value="DUF1853"/>
    <property type="match status" value="1"/>
</dbReference>
<protein>
    <submittedName>
        <fullName evidence="1">DUF1853 family protein</fullName>
    </submittedName>
</protein>
<dbReference type="Proteomes" id="UP000325302">
    <property type="component" value="Unassembled WGS sequence"/>
</dbReference>
<gene>
    <name evidence="1" type="ORF">E1H14_10415</name>
</gene>
<dbReference type="InterPro" id="IPR015003">
    <property type="entry name" value="DUF1853"/>
</dbReference>
<sequence>MTWHALLAQLKHPVVRDLAWAINSEEPSIFRCGALLPQLSAWSDRSPAWQDTLLQLDQAPHALLEHLAQKPNRRLGLYFEQLWHFYLQQSPRFQLLGHNLQIYDSKGITLGELDLILLDQDLQLQWHQELAVKFYLHLGGEESILANWVGPDLRDRLDIKYAHICQHQLPLRAHPQTQAYLRCQHLQPAFSRAVFKGRYFRPGLQDQGWIPQAQLSSLPQSGIYQLLERSEWFAPRAQAERPHDYAALQAACAHPLQAPQQLACFPDANRPEQQRLFIVPDDWRETALNLSTQTVR</sequence>
<dbReference type="AlphaFoldDB" id="A0A5A9W1T8"/>
<accession>A0A5A9W1T8</accession>
<dbReference type="RefSeq" id="WP_149391411.1">
    <property type="nucleotide sequence ID" value="NZ_SMRS01000007.1"/>
</dbReference>
<dbReference type="EMBL" id="SMRS01000007">
    <property type="protein sequence ID" value="KAA0874179.1"/>
    <property type="molecule type" value="Genomic_DNA"/>
</dbReference>
<proteinExistence type="predicted"/>
<organism evidence="1 2">
    <name type="scientific">Nitrincola tapanii</name>
    <dbReference type="NCBI Taxonomy" id="1708751"/>
    <lineage>
        <taxon>Bacteria</taxon>
        <taxon>Pseudomonadati</taxon>
        <taxon>Pseudomonadota</taxon>
        <taxon>Gammaproteobacteria</taxon>
        <taxon>Oceanospirillales</taxon>
        <taxon>Oceanospirillaceae</taxon>
        <taxon>Nitrincola</taxon>
    </lineage>
</organism>
<name>A0A5A9W1T8_9GAMM</name>
<reference evidence="1 2" key="1">
    <citation type="submission" date="2019-03" db="EMBL/GenBank/DDBJ databases">
        <title>Nitrincola sp. nov. isolated from an Indian soda lake.</title>
        <authorList>
            <person name="Joshi A."/>
            <person name="Thite S.V."/>
            <person name="Joseph N."/>
            <person name="Dhotre D."/>
            <person name="Moorthy M."/>
            <person name="Shouche Y.S."/>
        </authorList>
    </citation>
    <scope>NUCLEOTIDE SEQUENCE [LARGE SCALE GENOMIC DNA]</scope>
    <source>
        <strain evidence="1 2">MEB193</strain>
    </source>
</reference>
<dbReference type="OrthoDB" id="378654at2"/>